<feature type="transmembrane region" description="Helical" evidence="1">
    <location>
        <begin position="41"/>
        <end position="63"/>
    </location>
</feature>
<gene>
    <name evidence="2" type="ORF">UFOPK1493_01015</name>
</gene>
<feature type="transmembrane region" description="Helical" evidence="1">
    <location>
        <begin position="70"/>
        <end position="90"/>
    </location>
</feature>
<feature type="transmembrane region" description="Helical" evidence="1">
    <location>
        <begin position="105"/>
        <end position="122"/>
    </location>
</feature>
<evidence type="ECO:0000256" key="1">
    <source>
        <dbReference type="SAM" id="Phobius"/>
    </source>
</evidence>
<name>A0A6J6CG38_9ZZZZ</name>
<protein>
    <submittedName>
        <fullName evidence="2">Unannotated protein</fullName>
    </submittedName>
</protein>
<keyword evidence="1" id="KW-0812">Transmembrane</keyword>
<dbReference type="AlphaFoldDB" id="A0A6J6CG38"/>
<sequence>MSSARPSAATAALVLILGGAGIAHFARPEFFDPLVPTWMPGSARLITHLSGAAEIAAAVLLAVPRTRRVGGWFAFATFLAVYPANIQAALDGGMKDMDPPFDSALAAWLRLPFQLPLLWLAWRVAHERRPGT</sequence>
<organism evidence="2">
    <name type="scientific">freshwater metagenome</name>
    <dbReference type="NCBI Taxonomy" id="449393"/>
    <lineage>
        <taxon>unclassified sequences</taxon>
        <taxon>metagenomes</taxon>
        <taxon>ecological metagenomes</taxon>
    </lineage>
</organism>
<dbReference type="EMBL" id="CAEZSR010000026">
    <property type="protein sequence ID" value="CAB4550432.1"/>
    <property type="molecule type" value="Genomic_DNA"/>
</dbReference>
<reference evidence="2" key="1">
    <citation type="submission" date="2020-05" db="EMBL/GenBank/DDBJ databases">
        <authorList>
            <person name="Chiriac C."/>
            <person name="Salcher M."/>
            <person name="Ghai R."/>
            <person name="Kavagutti S V."/>
        </authorList>
    </citation>
    <scope>NUCLEOTIDE SEQUENCE</scope>
</reference>
<keyword evidence="1" id="KW-0472">Membrane</keyword>
<dbReference type="PANTHER" id="PTHR36974">
    <property type="entry name" value="MEMBRANE PROTEIN-RELATED"/>
    <property type="match status" value="1"/>
</dbReference>
<dbReference type="PANTHER" id="PTHR36974:SF1">
    <property type="entry name" value="DOXX FAMILY MEMBRANE PROTEIN"/>
    <property type="match status" value="1"/>
</dbReference>
<accession>A0A6J6CG38</accession>
<evidence type="ECO:0000313" key="2">
    <source>
        <dbReference type="EMBL" id="CAB4550432.1"/>
    </source>
</evidence>
<keyword evidence="1" id="KW-1133">Transmembrane helix</keyword>
<proteinExistence type="predicted"/>